<name>A0A816JVZ6_BRANA</name>
<dbReference type="Proteomes" id="UP001295469">
    <property type="component" value="Chromosome C02"/>
</dbReference>
<gene>
    <name evidence="1" type="ORF">DARMORV10_C02P29600.1</name>
</gene>
<evidence type="ECO:0000313" key="1">
    <source>
        <dbReference type="EMBL" id="CAF1909177.1"/>
    </source>
</evidence>
<reference evidence="1" key="1">
    <citation type="submission" date="2021-01" db="EMBL/GenBank/DDBJ databases">
        <authorList>
            <consortium name="Genoscope - CEA"/>
            <person name="William W."/>
        </authorList>
    </citation>
    <scope>NUCLEOTIDE SEQUENCE</scope>
</reference>
<dbReference type="EMBL" id="HG994366">
    <property type="protein sequence ID" value="CAF1909177.1"/>
    <property type="molecule type" value="Genomic_DNA"/>
</dbReference>
<protein>
    <submittedName>
        <fullName evidence="1">(rape) hypothetical protein</fullName>
    </submittedName>
</protein>
<organism evidence="1">
    <name type="scientific">Brassica napus</name>
    <name type="common">Rape</name>
    <dbReference type="NCBI Taxonomy" id="3708"/>
    <lineage>
        <taxon>Eukaryota</taxon>
        <taxon>Viridiplantae</taxon>
        <taxon>Streptophyta</taxon>
        <taxon>Embryophyta</taxon>
        <taxon>Tracheophyta</taxon>
        <taxon>Spermatophyta</taxon>
        <taxon>Magnoliopsida</taxon>
        <taxon>eudicotyledons</taxon>
        <taxon>Gunneridae</taxon>
        <taxon>Pentapetalae</taxon>
        <taxon>rosids</taxon>
        <taxon>malvids</taxon>
        <taxon>Brassicales</taxon>
        <taxon>Brassicaceae</taxon>
        <taxon>Brassiceae</taxon>
        <taxon>Brassica</taxon>
    </lineage>
</organism>
<dbReference type="AlphaFoldDB" id="A0A816JVZ6"/>
<sequence length="64" mass="7443">MWVIPILTQHILWVLEIESMIVRIPSKKEKAVDEILQQSMPLLSTSTTIIYCFSYKCLPLCVTF</sequence>
<accession>A0A816JVZ6</accession>
<proteinExistence type="predicted"/>